<evidence type="ECO:0000259" key="3">
    <source>
        <dbReference type="Pfam" id="PF17109"/>
    </source>
</evidence>
<evidence type="ECO:0000313" key="5">
    <source>
        <dbReference type="EMBL" id="KIW74015.1"/>
    </source>
</evidence>
<sequence length="1595" mass="180693">MEQSPKLKAEAQGGPRKTDENAGPTTSPDALWKRAIDRYVAENNISIEQLEVAGDFGDANTGVEKASKLFDKARHPGDKSDKVITAIGGCLEWVEVAVGFLQEAVPDGYGTPAKIVAGMICHMVTAAKGMSSDFDLIEETFESIDNALQDIGLLKERHTKEDHFTNRLLDIFLALFDFCQFSTKIFKAYSRKWLYGRALIKGRNEKIQRKCDQINKAILLFRATVPVKTLEVAVGMDKKIDELPINLISTLQSMKLKASDLQQMLGPKRPFSSDKIAENFKKMKINVDAKHVIEKQMEFIESHIVPRTFSWLGDEAYYKSWVKGQISPFIYISGSSGAGKTYLTYKCYRLIQDMSKSRPAAGEPERARQSISIACFLFEPGKDDAQSLQTVLVALILQIAEQDPKLCDAIGKESEKIPTDNEEKRLQYLWESLMVKKFEKTSENSRVLYVLLDGIEQMKEEEREKMLKWFQALDGDKNFVRILMTGPPDMLKRLELKSLRTIDLDQKTKEKGDVSEIIDYRIKNSEALKALSANAQDKIKARLNSWKKSVMSSVDLMLRLLEQSESPELAAVEDMKGAENPEWLYNTMIKIVKPQGKRSEVERKSVERLYAWCTYAKQPLRIDQLQHLWTLEPSLGSFDVTKEIQGMSSSLLYTIKTSDDQLLSGSDPDAAEASKVKPEYVSFRQPAFREHLETPDNKMIEDPMQEKIDIFVTLCKILCDRDAAGASARKALQEYAATTFIQHLRDIDIKKTTSKQGKDVVEALARVLTNDNDVCAVFEANANFFDDFDLYEITETDTPRRWETAGELLAWAKKMHFHEEEELSPRARAWVEATIRAPQKVLETLGRGHLSNWALKMTAQDASTPYRLAYRALYTSLNWKGLPGLLWTIDITSHTANVLLEYGRKHCFPNGTNYARARIAAALLLNESHETECRERAAQLYQANLRHKSTPGPAKFYSALGLAEYHAHAKEDKEPEDQMRKRWEMVRKYTQEALAQGDHERGALGTDLNNERRTAAYLLLVDAWRKLDQDDEALAICQRALQPGELEYSQEMLRFLTTIVAIRFQRGEYAQIVDEVQRQPLQVKCEWMYYRSDIWTNKEDQLRQAAVRSGRVDFVIHLYEDAIDYWQTKASFQTGVLQCELAEVYRRDARVTKMADRILDGMIRGNSAMLKGGIISNLFPMKVDILFETYTLTQSEVTKGNAIAGLEELISAFEQADILEPIVLARAMITLAKMRKSWRSDGDKAAMKDADQAFKLCIADLEDSIGSNDSNALRTLAKVLMFADFHLDAEIALSLQFSEVKEYDDSNPRYGWDEDEPAESVTTAEPDHDHDHEDDDQKSDISDPEEVESASLAGAATSQARADNDQNGEVVPATESAVLNHQEPSQNDLTAHLNANGIEAADSVEESTSREHFPVEDLAQVPNSDEFPAKVDHSVVEINGVHADDQAPVEAPDVAGEHNSDRPPSPAASSRSAQDAQVEIKEDLLGFFIYCSGPCAKTTMDRWPLGGAKFYFCLDCSEVDLCSECYHTQRRYYTENAEGFWFRCCWAQHQYIESPTKDWRGVRNGVIRIGEKNKLWVDWLDTVKEKWGRQMARLN</sequence>
<dbReference type="InterPro" id="IPR031350">
    <property type="entry name" value="Goodbye_dom"/>
</dbReference>
<dbReference type="InterPro" id="IPR056884">
    <property type="entry name" value="NPHP3-like_N"/>
</dbReference>
<feature type="compositionally biased region" description="Acidic residues" evidence="2">
    <location>
        <begin position="1332"/>
        <end position="1348"/>
    </location>
</feature>
<feature type="region of interest" description="Disordered" evidence="2">
    <location>
        <begin position="1"/>
        <end position="29"/>
    </location>
</feature>
<evidence type="ECO:0000259" key="4">
    <source>
        <dbReference type="Pfam" id="PF24883"/>
    </source>
</evidence>
<dbReference type="InterPro" id="IPR027417">
    <property type="entry name" value="P-loop_NTPase"/>
</dbReference>
<dbReference type="Gene3D" id="3.40.50.300">
    <property type="entry name" value="P-loop containing nucleotide triphosphate hydrolases"/>
    <property type="match status" value="1"/>
</dbReference>
<evidence type="ECO:0000313" key="6">
    <source>
        <dbReference type="Proteomes" id="UP000054266"/>
    </source>
</evidence>
<organism evidence="5 6">
    <name type="scientific">Phialophora macrospora</name>
    <dbReference type="NCBI Taxonomy" id="1851006"/>
    <lineage>
        <taxon>Eukaryota</taxon>
        <taxon>Fungi</taxon>
        <taxon>Dikarya</taxon>
        <taxon>Ascomycota</taxon>
        <taxon>Pezizomycotina</taxon>
        <taxon>Eurotiomycetes</taxon>
        <taxon>Chaetothyriomycetidae</taxon>
        <taxon>Chaetothyriales</taxon>
        <taxon>Herpotrichiellaceae</taxon>
        <taxon>Phialophora</taxon>
    </lineage>
</organism>
<dbReference type="PANTHER" id="PTHR10039:SF17">
    <property type="entry name" value="FUNGAL STAND N-TERMINAL GOODBYE DOMAIN-CONTAINING PROTEIN-RELATED"/>
    <property type="match status" value="1"/>
</dbReference>
<feature type="domain" description="Fungal STAND N-terminal Goodbye" evidence="3">
    <location>
        <begin position="32"/>
        <end position="149"/>
    </location>
</feature>
<dbReference type="STRING" id="5601.A0A0D2G5K3"/>
<feature type="region of interest" description="Disordered" evidence="2">
    <location>
        <begin position="1451"/>
        <end position="1475"/>
    </location>
</feature>
<proteinExistence type="predicted"/>
<feature type="region of interest" description="Disordered" evidence="2">
    <location>
        <begin position="1304"/>
        <end position="1367"/>
    </location>
</feature>
<name>A0A0D2G5K3_9EURO</name>
<accession>A0A0D2G5K3</accession>
<dbReference type="Pfam" id="PF17109">
    <property type="entry name" value="Goodbye"/>
    <property type="match status" value="1"/>
</dbReference>
<evidence type="ECO:0000256" key="2">
    <source>
        <dbReference type="SAM" id="MobiDB-lite"/>
    </source>
</evidence>
<gene>
    <name evidence="5" type="ORF">PV04_02086</name>
</gene>
<dbReference type="SUPFAM" id="SSF52540">
    <property type="entry name" value="P-loop containing nucleoside triphosphate hydrolases"/>
    <property type="match status" value="1"/>
</dbReference>
<protein>
    <submittedName>
        <fullName evidence="5">Uncharacterized protein</fullName>
    </submittedName>
</protein>
<dbReference type="EMBL" id="KN846956">
    <property type="protein sequence ID" value="KIW74015.1"/>
    <property type="molecule type" value="Genomic_DNA"/>
</dbReference>
<dbReference type="Proteomes" id="UP000054266">
    <property type="component" value="Unassembled WGS sequence"/>
</dbReference>
<dbReference type="HOGENOM" id="CLU_001376_0_0_1"/>
<keyword evidence="6" id="KW-1185">Reference proteome</keyword>
<keyword evidence="1" id="KW-0677">Repeat</keyword>
<dbReference type="Pfam" id="PF24883">
    <property type="entry name" value="NPHP3_N"/>
    <property type="match status" value="1"/>
</dbReference>
<feature type="domain" description="Nephrocystin 3-like N-terminal" evidence="4">
    <location>
        <begin position="308"/>
        <end position="485"/>
    </location>
</feature>
<evidence type="ECO:0000256" key="1">
    <source>
        <dbReference type="ARBA" id="ARBA00022737"/>
    </source>
</evidence>
<reference evidence="5 6" key="1">
    <citation type="submission" date="2015-01" db="EMBL/GenBank/DDBJ databases">
        <title>The Genome Sequence of Capronia semiimmersa CBS27337.</title>
        <authorList>
            <consortium name="The Broad Institute Genomics Platform"/>
            <person name="Cuomo C."/>
            <person name="de Hoog S."/>
            <person name="Gorbushina A."/>
            <person name="Stielow B."/>
            <person name="Teixiera M."/>
            <person name="Abouelleil A."/>
            <person name="Chapman S.B."/>
            <person name="Priest M."/>
            <person name="Young S.K."/>
            <person name="Wortman J."/>
            <person name="Nusbaum C."/>
            <person name="Birren B."/>
        </authorList>
    </citation>
    <scope>NUCLEOTIDE SEQUENCE [LARGE SCALE GENOMIC DNA]</scope>
    <source>
        <strain evidence="5 6">CBS 27337</strain>
    </source>
</reference>
<dbReference type="PANTHER" id="PTHR10039">
    <property type="entry name" value="AMELOGENIN"/>
    <property type="match status" value="1"/>
</dbReference>
<feature type="compositionally biased region" description="Polar residues" evidence="2">
    <location>
        <begin position="1356"/>
        <end position="1367"/>
    </location>
</feature>